<protein>
    <submittedName>
        <fullName evidence="1 2">Uncharacterized protein</fullName>
    </submittedName>
</protein>
<dbReference type="HOGENOM" id="CLU_2577542_0_0_1"/>
<dbReference type="EnsemblPlants" id="KEH20611">
    <property type="protein sequence ID" value="KEH20611"/>
    <property type="gene ID" value="MTR_8g080780"/>
</dbReference>
<dbReference type="EMBL" id="CM001224">
    <property type="protein sequence ID" value="KEH20611.1"/>
    <property type="molecule type" value="Genomic_DNA"/>
</dbReference>
<reference evidence="1 3" key="2">
    <citation type="journal article" date="2014" name="BMC Genomics">
        <title>An improved genome release (version Mt4.0) for the model legume Medicago truncatula.</title>
        <authorList>
            <person name="Tang H."/>
            <person name="Krishnakumar V."/>
            <person name="Bidwell S."/>
            <person name="Rosen B."/>
            <person name="Chan A."/>
            <person name="Zhou S."/>
            <person name="Gentzbittel L."/>
            <person name="Childs K.L."/>
            <person name="Yandell M."/>
            <person name="Gundlach H."/>
            <person name="Mayer K.F."/>
            <person name="Schwartz D.C."/>
            <person name="Town C.D."/>
        </authorList>
    </citation>
    <scope>GENOME REANNOTATION</scope>
    <source>
        <strain evidence="1">A17</strain>
        <strain evidence="2 3">cv. Jemalong A17</strain>
    </source>
</reference>
<reference evidence="1 3" key="1">
    <citation type="journal article" date="2011" name="Nature">
        <title>The Medicago genome provides insight into the evolution of rhizobial symbioses.</title>
        <authorList>
            <person name="Young N.D."/>
            <person name="Debelle F."/>
            <person name="Oldroyd G.E."/>
            <person name="Geurts R."/>
            <person name="Cannon S.B."/>
            <person name="Udvardi M.K."/>
            <person name="Benedito V.A."/>
            <person name="Mayer K.F."/>
            <person name="Gouzy J."/>
            <person name="Schoof H."/>
            <person name="Van de Peer Y."/>
            <person name="Proost S."/>
            <person name="Cook D.R."/>
            <person name="Meyers B.C."/>
            <person name="Spannagl M."/>
            <person name="Cheung F."/>
            <person name="De Mita S."/>
            <person name="Krishnakumar V."/>
            <person name="Gundlach H."/>
            <person name="Zhou S."/>
            <person name="Mudge J."/>
            <person name="Bharti A.K."/>
            <person name="Murray J.D."/>
            <person name="Naoumkina M.A."/>
            <person name="Rosen B."/>
            <person name="Silverstein K.A."/>
            <person name="Tang H."/>
            <person name="Rombauts S."/>
            <person name="Zhao P.X."/>
            <person name="Zhou P."/>
            <person name="Barbe V."/>
            <person name="Bardou P."/>
            <person name="Bechner M."/>
            <person name="Bellec A."/>
            <person name="Berger A."/>
            <person name="Berges H."/>
            <person name="Bidwell S."/>
            <person name="Bisseling T."/>
            <person name="Choisne N."/>
            <person name="Couloux A."/>
            <person name="Denny R."/>
            <person name="Deshpande S."/>
            <person name="Dai X."/>
            <person name="Doyle J.J."/>
            <person name="Dudez A.M."/>
            <person name="Farmer A.D."/>
            <person name="Fouteau S."/>
            <person name="Franken C."/>
            <person name="Gibelin C."/>
            <person name="Gish J."/>
            <person name="Goldstein S."/>
            <person name="Gonzalez A.J."/>
            <person name="Green P.J."/>
            <person name="Hallab A."/>
            <person name="Hartog M."/>
            <person name="Hua A."/>
            <person name="Humphray S.J."/>
            <person name="Jeong D.H."/>
            <person name="Jing Y."/>
            <person name="Jocker A."/>
            <person name="Kenton S.M."/>
            <person name="Kim D.J."/>
            <person name="Klee K."/>
            <person name="Lai H."/>
            <person name="Lang C."/>
            <person name="Lin S."/>
            <person name="Macmil S.L."/>
            <person name="Magdelenat G."/>
            <person name="Matthews L."/>
            <person name="McCorrison J."/>
            <person name="Monaghan E.L."/>
            <person name="Mun J.H."/>
            <person name="Najar F.Z."/>
            <person name="Nicholson C."/>
            <person name="Noirot C."/>
            <person name="O'Bleness M."/>
            <person name="Paule C.R."/>
            <person name="Poulain J."/>
            <person name="Prion F."/>
            <person name="Qin B."/>
            <person name="Qu C."/>
            <person name="Retzel E.F."/>
            <person name="Riddle C."/>
            <person name="Sallet E."/>
            <person name="Samain S."/>
            <person name="Samson N."/>
            <person name="Sanders I."/>
            <person name="Saurat O."/>
            <person name="Scarpelli C."/>
            <person name="Schiex T."/>
            <person name="Segurens B."/>
            <person name="Severin A.J."/>
            <person name="Sherrier D.J."/>
            <person name="Shi R."/>
            <person name="Sims S."/>
            <person name="Singer S.R."/>
            <person name="Sinharoy S."/>
            <person name="Sterck L."/>
            <person name="Viollet A."/>
            <person name="Wang B.B."/>
            <person name="Wang K."/>
            <person name="Wang M."/>
            <person name="Wang X."/>
            <person name="Warfsmann J."/>
            <person name="Weissenbach J."/>
            <person name="White D.D."/>
            <person name="White J.D."/>
            <person name="Wiley G.B."/>
            <person name="Wincker P."/>
            <person name="Xing Y."/>
            <person name="Yang L."/>
            <person name="Yao Z."/>
            <person name="Ying F."/>
            <person name="Zhai J."/>
            <person name="Zhou L."/>
            <person name="Zuber A."/>
            <person name="Denarie J."/>
            <person name="Dixon R.A."/>
            <person name="May G.D."/>
            <person name="Schwartz D.C."/>
            <person name="Rogers J."/>
            <person name="Quetier F."/>
            <person name="Town C.D."/>
            <person name="Roe B.A."/>
        </authorList>
    </citation>
    <scope>NUCLEOTIDE SEQUENCE [LARGE SCALE GENOMIC DNA]</scope>
    <source>
        <strain evidence="1">A17</strain>
        <strain evidence="2 3">cv. Jemalong A17</strain>
    </source>
</reference>
<reference evidence="2" key="3">
    <citation type="submission" date="2015-04" db="UniProtKB">
        <authorList>
            <consortium name="EnsemblPlants"/>
        </authorList>
    </citation>
    <scope>IDENTIFICATION</scope>
    <source>
        <strain evidence="2">cv. Jemalong A17</strain>
    </source>
</reference>
<keyword evidence="3" id="KW-1185">Reference proteome</keyword>
<gene>
    <name evidence="1" type="ordered locus">MTR_8g080780</name>
</gene>
<evidence type="ECO:0000313" key="3">
    <source>
        <dbReference type="Proteomes" id="UP000002051"/>
    </source>
</evidence>
<name>A0A072TTU1_MEDTR</name>
<dbReference type="AlphaFoldDB" id="A0A072TTU1"/>
<evidence type="ECO:0000313" key="2">
    <source>
        <dbReference type="EnsemblPlants" id="KEH20611"/>
    </source>
</evidence>
<dbReference type="Proteomes" id="UP000002051">
    <property type="component" value="Chromosome 8"/>
</dbReference>
<proteinExistence type="predicted"/>
<evidence type="ECO:0000313" key="1">
    <source>
        <dbReference type="EMBL" id="KEH20611.1"/>
    </source>
</evidence>
<sequence length="81" mass="9055">MMNDCAFGWRRVRKINEGRDGINRIEGVELILGKCAINVIASNDISRDVNKVGLEQVWQWGGMGTGFTFPISIPDSHIFTC</sequence>
<accession>A0A072TTU1</accession>
<organism evidence="1 3">
    <name type="scientific">Medicago truncatula</name>
    <name type="common">Barrel medic</name>
    <name type="synonym">Medicago tribuloides</name>
    <dbReference type="NCBI Taxonomy" id="3880"/>
    <lineage>
        <taxon>Eukaryota</taxon>
        <taxon>Viridiplantae</taxon>
        <taxon>Streptophyta</taxon>
        <taxon>Embryophyta</taxon>
        <taxon>Tracheophyta</taxon>
        <taxon>Spermatophyta</taxon>
        <taxon>Magnoliopsida</taxon>
        <taxon>eudicotyledons</taxon>
        <taxon>Gunneridae</taxon>
        <taxon>Pentapetalae</taxon>
        <taxon>rosids</taxon>
        <taxon>fabids</taxon>
        <taxon>Fabales</taxon>
        <taxon>Fabaceae</taxon>
        <taxon>Papilionoideae</taxon>
        <taxon>50 kb inversion clade</taxon>
        <taxon>NPAAA clade</taxon>
        <taxon>Hologalegina</taxon>
        <taxon>IRL clade</taxon>
        <taxon>Trifolieae</taxon>
        <taxon>Medicago</taxon>
    </lineage>
</organism>